<gene>
    <name evidence="4" type="ORF">SAMN05421766_102163</name>
</gene>
<sequence>MNKKWKVRFGNNSPRLLLFLFFMATLSASAQTKTITGTTKDADGIELPGVNIIEKGTFNGVVSDIDGNYSIQLKNDESATLLFSYIGFKTIEVPVGIQSTINVTMESNAEQLEDVVVVGYGSQKKETVVGSITQAKGEELLKAGSVTTISEALTGLLPGVTTMQAAGQPGSTAANILIRGRSSWTDSSPLYMVDGVERDFNNLDPNEIESISVLKDASATAVYGVKAANGVILITTKQGHIGKPKIQFTANVGMKSPTIDTDYAADYATNLEYYNLAQQNDGNYDKLVPQFYIDRWRDPAYADNPYYQYTSFINSLMKTGYTHQYNLNISGGNDRVKYFTSFGYNYDGDIFDLQKQPEFDPRTYQHRFNYRTNLDFNFSKSTLFSVKLSGDMTNWNGNFNTKNTNGGIAGNGGSIMQRMYSTALINAPAVYENGRLGYDYNNSINVNYLGMMEREGSYGKKSNRLFTDFILKQDLSEHVYLSGKLSYNYYRNYLSEISKRWNDAPIYYYVPSSDGYNPNLDGNGNVIQEPITLDDYENPAKLGNEGIDGYNSSIYYELNLNYNQSFGDHNVSALGLFQRRKDKWGSSFPHFEEGWVGRVTYGYKNKYLFESNGAYNGNENFAPGKRFGFFPSLALGWVVSEENFAKKNLSFIDFFKIRYSYGKIGSDKGLGDNRFAYISSYSSNQIRMAYGYVPNITGNQNADGLYIYSEDDPPVLDVSWETATKQNLGFEFNVLRSRLRTTVDLFKEDREGILMQRRTIPNWYGNANPYGNIGRTKNHGIDIELEWNDYYENGFSYWLKGNLSITENRIVERDDPAPTPDYQKEAGKPIGWTKGMLGTGLAQNWDDAYAYTPSALLPSGYIPGDLTYNDYNADGIIDKNDQVSIGDPSYATKSFAFSFGLSYKNWSLTSMFNGMYGISKQLSANFLYAYNTNSSLGFMLKNNEQKDAWTPNNTDTDVPVLHTSETDHYKESSNYTYRNSTFVRLRNVELKYSLPKSFLEKIGGFDNFEFYVNGNNLYTWQYLPRSFDPEANKLEVYPITKRYNVGLRLSF</sequence>
<feature type="chain" id="PRO_5047074940" evidence="2">
    <location>
        <begin position="31"/>
        <end position="1051"/>
    </location>
</feature>
<proteinExistence type="inferred from homology"/>
<dbReference type="InterPro" id="IPR012910">
    <property type="entry name" value="Plug_dom"/>
</dbReference>
<dbReference type="SUPFAM" id="SSF49464">
    <property type="entry name" value="Carboxypeptidase regulatory domain-like"/>
    <property type="match status" value="1"/>
</dbReference>
<keyword evidence="5" id="KW-1185">Reference proteome</keyword>
<dbReference type="InterPro" id="IPR039426">
    <property type="entry name" value="TonB-dep_rcpt-like"/>
</dbReference>
<keyword evidence="2" id="KW-0732">Signal</keyword>
<dbReference type="InterPro" id="IPR023996">
    <property type="entry name" value="TonB-dep_OMP_SusC/RagA"/>
</dbReference>
<dbReference type="InterPro" id="IPR023997">
    <property type="entry name" value="TonB-dep_OMP_SusC/RagA_CS"/>
</dbReference>
<keyword evidence="1" id="KW-0998">Cell outer membrane</keyword>
<dbReference type="NCBIfam" id="TIGR04057">
    <property type="entry name" value="SusC_RagA_signa"/>
    <property type="match status" value="1"/>
</dbReference>
<keyword evidence="1" id="KW-1134">Transmembrane beta strand</keyword>
<feature type="domain" description="TonB-dependent receptor plug" evidence="3">
    <location>
        <begin position="125"/>
        <end position="231"/>
    </location>
</feature>
<dbReference type="Gene3D" id="2.170.130.10">
    <property type="entry name" value="TonB-dependent receptor, plug domain"/>
    <property type="match status" value="1"/>
</dbReference>
<evidence type="ECO:0000256" key="2">
    <source>
        <dbReference type="SAM" id="SignalP"/>
    </source>
</evidence>
<feature type="signal peptide" evidence="2">
    <location>
        <begin position="1"/>
        <end position="30"/>
    </location>
</feature>
<name>A0ABY1KLL2_9FLAO</name>
<protein>
    <submittedName>
        <fullName evidence="4">TonB-linked outer membrane protein, SusC/RagA family</fullName>
    </submittedName>
</protein>
<comment type="caution">
    <text evidence="4">The sequence shown here is derived from an EMBL/GenBank/DDBJ whole genome shotgun (WGS) entry which is preliminary data.</text>
</comment>
<evidence type="ECO:0000259" key="3">
    <source>
        <dbReference type="Pfam" id="PF07715"/>
    </source>
</evidence>
<dbReference type="SUPFAM" id="SSF56935">
    <property type="entry name" value="Porins"/>
    <property type="match status" value="1"/>
</dbReference>
<comment type="similarity">
    <text evidence="1">Belongs to the TonB-dependent receptor family.</text>
</comment>
<dbReference type="InterPro" id="IPR008969">
    <property type="entry name" value="CarboxyPept-like_regulatory"/>
</dbReference>
<reference evidence="4 5" key="1">
    <citation type="submission" date="2017-01" db="EMBL/GenBank/DDBJ databases">
        <authorList>
            <person name="Varghese N."/>
            <person name="Submissions S."/>
        </authorList>
    </citation>
    <scope>NUCLEOTIDE SEQUENCE [LARGE SCALE GENOMIC DNA]</scope>
    <source>
        <strain evidence="4 5">DSM 2061</strain>
    </source>
</reference>
<dbReference type="NCBIfam" id="TIGR04056">
    <property type="entry name" value="OMP_RagA_SusC"/>
    <property type="match status" value="1"/>
</dbReference>
<evidence type="ECO:0000313" key="4">
    <source>
        <dbReference type="EMBL" id="SIS47713.1"/>
    </source>
</evidence>
<accession>A0ABY1KLL2</accession>
<comment type="subcellular location">
    <subcellularLocation>
        <location evidence="1">Cell outer membrane</location>
        <topology evidence="1">Multi-pass membrane protein</topology>
    </subcellularLocation>
</comment>
<keyword evidence="1" id="KW-0812">Transmembrane</keyword>
<organism evidence="4 5">
    <name type="scientific">Zobellia uliginosa</name>
    <dbReference type="NCBI Taxonomy" id="143224"/>
    <lineage>
        <taxon>Bacteria</taxon>
        <taxon>Pseudomonadati</taxon>
        <taxon>Bacteroidota</taxon>
        <taxon>Flavobacteriia</taxon>
        <taxon>Flavobacteriales</taxon>
        <taxon>Flavobacteriaceae</taxon>
        <taxon>Zobellia</taxon>
    </lineage>
</organism>
<keyword evidence="1" id="KW-0813">Transport</keyword>
<evidence type="ECO:0000256" key="1">
    <source>
        <dbReference type="PROSITE-ProRule" id="PRU01360"/>
    </source>
</evidence>
<dbReference type="EMBL" id="FTOB01000002">
    <property type="protein sequence ID" value="SIS47713.1"/>
    <property type="molecule type" value="Genomic_DNA"/>
</dbReference>
<dbReference type="Proteomes" id="UP000185728">
    <property type="component" value="Unassembled WGS sequence"/>
</dbReference>
<evidence type="ECO:0000313" key="5">
    <source>
        <dbReference type="Proteomes" id="UP000185728"/>
    </source>
</evidence>
<dbReference type="InterPro" id="IPR037066">
    <property type="entry name" value="Plug_dom_sf"/>
</dbReference>
<dbReference type="Pfam" id="PF07715">
    <property type="entry name" value="Plug"/>
    <property type="match status" value="1"/>
</dbReference>
<dbReference type="Pfam" id="PF13715">
    <property type="entry name" value="CarbopepD_reg_2"/>
    <property type="match status" value="1"/>
</dbReference>
<dbReference type="PROSITE" id="PS52016">
    <property type="entry name" value="TONB_DEPENDENT_REC_3"/>
    <property type="match status" value="1"/>
</dbReference>
<keyword evidence="1" id="KW-0472">Membrane</keyword>